<dbReference type="GO" id="GO:0016491">
    <property type="term" value="F:oxidoreductase activity"/>
    <property type="evidence" value="ECO:0007669"/>
    <property type="project" value="InterPro"/>
</dbReference>
<dbReference type="EMBL" id="BNJK01000001">
    <property type="protein sequence ID" value="GHO97267.1"/>
    <property type="molecule type" value="Genomic_DNA"/>
</dbReference>
<evidence type="ECO:0000313" key="3">
    <source>
        <dbReference type="Proteomes" id="UP000597444"/>
    </source>
</evidence>
<keyword evidence="3" id="KW-1185">Reference proteome</keyword>
<dbReference type="InterPro" id="IPR000415">
    <property type="entry name" value="Nitroreductase-like"/>
</dbReference>
<dbReference type="SUPFAM" id="SSF55469">
    <property type="entry name" value="FMN-dependent nitroreductase-like"/>
    <property type="match status" value="1"/>
</dbReference>
<dbReference type="InterPro" id="IPR029479">
    <property type="entry name" value="Nitroreductase"/>
</dbReference>
<feature type="domain" description="Nitroreductase" evidence="1">
    <location>
        <begin position="27"/>
        <end position="86"/>
    </location>
</feature>
<dbReference type="AlphaFoldDB" id="A0A8J3N3P1"/>
<gene>
    <name evidence="2" type="ORF">KSF_073150</name>
</gene>
<comment type="caution">
    <text evidence="2">The sequence shown here is derived from an EMBL/GenBank/DDBJ whole genome shotgun (WGS) entry which is preliminary data.</text>
</comment>
<dbReference type="Pfam" id="PF00881">
    <property type="entry name" value="Nitroreductase"/>
    <property type="match status" value="1"/>
</dbReference>
<organism evidence="2 3">
    <name type="scientific">Reticulibacter mediterranei</name>
    <dbReference type="NCBI Taxonomy" id="2778369"/>
    <lineage>
        <taxon>Bacteria</taxon>
        <taxon>Bacillati</taxon>
        <taxon>Chloroflexota</taxon>
        <taxon>Ktedonobacteria</taxon>
        <taxon>Ktedonobacterales</taxon>
        <taxon>Reticulibacteraceae</taxon>
        <taxon>Reticulibacter</taxon>
    </lineage>
</organism>
<name>A0A8J3N3P1_9CHLR</name>
<sequence length="110" mass="12261">MLEHLHEVPALVIPCIHGRTEGASVLEQANTWGSILPAVWSFMLAARERGLGTAWTTLSPLCDREVAELLGIPHDEIMQAALIPVAYTIGTDFQRGPRVPLEEVVHWNRW</sequence>
<protein>
    <recommendedName>
        <fullName evidence="1">Nitroreductase domain-containing protein</fullName>
    </recommendedName>
</protein>
<accession>A0A8J3N3P1</accession>
<reference evidence="2" key="1">
    <citation type="submission" date="2020-10" db="EMBL/GenBank/DDBJ databases">
        <title>Taxonomic study of unclassified bacteria belonging to the class Ktedonobacteria.</title>
        <authorList>
            <person name="Yabe S."/>
            <person name="Wang C.M."/>
            <person name="Zheng Y."/>
            <person name="Sakai Y."/>
            <person name="Cavaletti L."/>
            <person name="Monciardini P."/>
            <person name="Donadio S."/>
        </authorList>
    </citation>
    <scope>NUCLEOTIDE SEQUENCE</scope>
    <source>
        <strain evidence="2">ID150040</strain>
    </source>
</reference>
<evidence type="ECO:0000313" key="2">
    <source>
        <dbReference type="EMBL" id="GHO97267.1"/>
    </source>
</evidence>
<dbReference type="Proteomes" id="UP000597444">
    <property type="component" value="Unassembled WGS sequence"/>
</dbReference>
<evidence type="ECO:0000259" key="1">
    <source>
        <dbReference type="Pfam" id="PF00881"/>
    </source>
</evidence>
<dbReference type="Gene3D" id="3.40.109.10">
    <property type="entry name" value="NADH Oxidase"/>
    <property type="match status" value="1"/>
</dbReference>
<proteinExistence type="predicted"/>